<sequence>PAARTALLADVRRTAFGWLRDDRAGLLRPGFRDWARRAGETFGTTDTLRLVEHDALLLRAFGELADQPRAALWLCLAEGEPACAARVLNTSQDFAASMAESARSRLADAFLRLRAEHTADARCVHYGGMLGAIARGTHRETPADLEQHLETCAFCTHDIALLRTLTSGGTPELRPLLVDRLLVWGGPDYRAARAGARNGRPTPPERTSRTGPGVWAKAALRVRGARAGSGVLTGSGTGPVARPETPARPGMSHVAEHPPRAPPP</sequence>
<proteinExistence type="predicted"/>
<reference evidence="2" key="1">
    <citation type="submission" date="2009-10" db="EMBL/GenBank/DDBJ databases">
        <title>The genome sequence of Streptomyces sviceus strain ATCC 29083.</title>
        <authorList>
            <consortium name="The Broad Institute Genome Sequencing Platform"/>
            <consortium name="Broad Institute Microbial Sequencing Center"/>
            <person name="Fischbach M."/>
            <person name="Godfrey P."/>
            <person name="Ward D."/>
            <person name="Young S."/>
            <person name="Zeng Q."/>
            <person name="Koehrsen M."/>
            <person name="Alvarado L."/>
            <person name="Berlin A.M."/>
            <person name="Bochicchio J."/>
            <person name="Borenstein D."/>
            <person name="Chapman S.B."/>
            <person name="Chen Z."/>
            <person name="Engels R."/>
            <person name="Freedman E."/>
            <person name="Gellesch M."/>
            <person name="Goldberg J."/>
            <person name="Griggs A."/>
            <person name="Gujja S."/>
            <person name="Heilman E.R."/>
            <person name="Heiman D.I."/>
            <person name="Hepburn T.A."/>
            <person name="Howarth C."/>
            <person name="Jen D."/>
            <person name="Larson L."/>
            <person name="Lewis B."/>
            <person name="Mehta T."/>
            <person name="Park D."/>
            <person name="Pearson M."/>
            <person name="Richards J."/>
            <person name="Roberts A."/>
            <person name="Saif S."/>
            <person name="Shea T.D."/>
            <person name="Shenoy N."/>
            <person name="Sisk P."/>
            <person name="Stolte C."/>
            <person name="Sykes S.N."/>
            <person name="Thomson T."/>
            <person name="Walk T."/>
            <person name="White J."/>
            <person name="Yandava C."/>
            <person name="Straight P."/>
            <person name="Clardy J."/>
            <person name="Hung D."/>
            <person name="Kolter R."/>
            <person name="Mekalanos J."/>
            <person name="Walker S."/>
            <person name="Walsh C.T."/>
            <person name="Wieland-Brown L.C."/>
            <person name="Haas B."/>
            <person name="Nusbaum C."/>
            <person name="Birren B."/>
        </authorList>
    </citation>
    <scope>NUCLEOTIDE SEQUENCE [LARGE SCALE GENOMIC DNA]</scope>
    <source>
        <strain evidence="2">ATCC 29083</strain>
    </source>
</reference>
<feature type="non-terminal residue" evidence="2">
    <location>
        <position position="264"/>
    </location>
</feature>
<protein>
    <submittedName>
        <fullName evidence="2">RNA polymerase sigma factor domain-containing protein</fullName>
    </submittedName>
</protein>
<evidence type="ECO:0000313" key="2">
    <source>
        <dbReference type="EMBL" id="EDY54373.2"/>
    </source>
</evidence>
<feature type="non-terminal residue" evidence="2">
    <location>
        <position position="1"/>
    </location>
</feature>
<name>B5HNG8_STRX2</name>
<dbReference type="HOGENOM" id="CLU_1059689_0_0_11"/>
<dbReference type="EMBL" id="CM000951">
    <property type="protein sequence ID" value="EDY54373.2"/>
    <property type="molecule type" value="Genomic_DNA"/>
</dbReference>
<dbReference type="eggNOG" id="COG1595">
    <property type="taxonomic scope" value="Bacteria"/>
</dbReference>
<dbReference type="AlphaFoldDB" id="B5HNG8"/>
<evidence type="ECO:0000313" key="3">
    <source>
        <dbReference type="Proteomes" id="UP000002785"/>
    </source>
</evidence>
<accession>B5HNG8</accession>
<organism evidence="2 3">
    <name type="scientific">Streptomyces sviceus (strain ATCC 29083 / DSM 924 / JCM 4929 / NBRC 13980 / NCIMB 11184 / NRRL 5439 / UC 5370)</name>
    <dbReference type="NCBI Taxonomy" id="463191"/>
    <lineage>
        <taxon>Bacteria</taxon>
        <taxon>Bacillati</taxon>
        <taxon>Actinomycetota</taxon>
        <taxon>Actinomycetes</taxon>
        <taxon>Kitasatosporales</taxon>
        <taxon>Streptomycetaceae</taxon>
        <taxon>Streptomyces</taxon>
    </lineage>
</organism>
<feature type="region of interest" description="Disordered" evidence="1">
    <location>
        <begin position="193"/>
        <end position="212"/>
    </location>
</feature>
<evidence type="ECO:0000256" key="1">
    <source>
        <dbReference type="SAM" id="MobiDB-lite"/>
    </source>
</evidence>
<keyword evidence="3" id="KW-1185">Reference proteome</keyword>
<feature type="region of interest" description="Disordered" evidence="1">
    <location>
        <begin position="226"/>
        <end position="264"/>
    </location>
</feature>
<feature type="compositionally biased region" description="Basic and acidic residues" evidence="1">
    <location>
        <begin position="254"/>
        <end position="264"/>
    </location>
</feature>
<gene>
    <name evidence="2" type="ORF">SSEG_00953</name>
</gene>
<dbReference type="Proteomes" id="UP000002785">
    <property type="component" value="Chromosome"/>
</dbReference>